<dbReference type="InterPro" id="IPR045864">
    <property type="entry name" value="aa-tRNA-synth_II/BPL/LPL"/>
</dbReference>
<evidence type="ECO:0000256" key="2">
    <source>
        <dbReference type="SAM" id="MobiDB-lite"/>
    </source>
</evidence>
<feature type="domain" description="BPL/LPL catalytic" evidence="3">
    <location>
        <begin position="49"/>
        <end position="146"/>
    </location>
</feature>
<reference evidence="4" key="2">
    <citation type="submission" date="2021-09" db="EMBL/GenBank/DDBJ databases">
        <authorList>
            <person name="Gilroy R."/>
        </authorList>
    </citation>
    <scope>NUCLEOTIDE SEQUENCE</scope>
    <source>
        <strain evidence="4">USAMLcec12-2067</strain>
    </source>
</reference>
<dbReference type="Gene3D" id="3.30.930.10">
    <property type="entry name" value="Bira Bifunctional Protein, Domain 2"/>
    <property type="match status" value="1"/>
</dbReference>
<dbReference type="InterPro" id="IPR004408">
    <property type="entry name" value="Biotin_CoA_COase_ligase"/>
</dbReference>
<name>A0A9D2VJU9_9ACTN</name>
<dbReference type="AlphaFoldDB" id="A0A9D2VJU9"/>
<evidence type="ECO:0000256" key="1">
    <source>
        <dbReference type="ARBA" id="ARBA00022598"/>
    </source>
</evidence>
<feature type="region of interest" description="Disordered" evidence="2">
    <location>
        <begin position="1"/>
        <end position="20"/>
    </location>
</feature>
<dbReference type="Gene3D" id="2.30.30.100">
    <property type="match status" value="1"/>
</dbReference>
<dbReference type="NCBIfam" id="TIGR00121">
    <property type="entry name" value="birA_ligase"/>
    <property type="match status" value="1"/>
</dbReference>
<dbReference type="GO" id="GO:0005737">
    <property type="term" value="C:cytoplasm"/>
    <property type="evidence" value="ECO:0007669"/>
    <property type="project" value="TreeGrafter"/>
</dbReference>
<dbReference type="Pfam" id="PF03099">
    <property type="entry name" value="BPL_LplA_LipB"/>
    <property type="match status" value="1"/>
</dbReference>
<dbReference type="EMBL" id="DYZL01000073">
    <property type="protein sequence ID" value="HJH42943.1"/>
    <property type="molecule type" value="Genomic_DNA"/>
</dbReference>
<dbReference type="SUPFAM" id="SSF55681">
    <property type="entry name" value="Class II aaRS and biotin synthetases"/>
    <property type="match status" value="2"/>
</dbReference>
<dbReference type="CDD" id="cd16442">
    <property type="entry name" value="BPL"/>
    <property type="match status" value="1"/>
</dbReference>
<evidence type="ECO:0000259" key="3">
    <source>
        <dbReference type="Pfam" id="PF03099"/>
    </source>
</evidence>
<dbReference type="Proteomes" id="UP000789325">
    <property type="component" value="Unassembled WGS sequence"/>
</dbReference>
<proteinExistence type="predicted"/>
<comment type="caution">
    <text evidence="4">The sequence shown here is derived from an EMBL/GenBank/DDBJ whole genome shotgun (WGS) entry which is preliminary data.</text>
</comment>
<evidence type="ECO:0000313" key="4">
    <source>
        <dbReference type="EMBL" id="HJH42943.1"/>
    </source>
</evidence>
<dbReference type="InterPro" id="IPR004143">
    <property type="entry name" value="BPL_LPL_catalytic"/>
</dbReference>
<evidence type="ECO:0000313" key="5">
    <source>
        <dbReference type="Proteomes" id="UP000789325"/>
    </source>
</evidence>
<dbReference type="PANTHER" id="PTHR12835">
    <property type="entry name" value="BIOTIN PROTEIN LIGASE"/>
    <property type="match status" value="1"/>
</dbReference>
<dbReference type="PANTHER" id="PTHR12835:SF5">
    <property type="entry name" value="BIOTIN--PROTEIN LIGASE"/>
    <property type="match status" value="1"/>
</dbReference>
<organism evidence="4 5">
    <name type="scientific">Rubneribacter badeniensis</name>
    <dbReference type="NCBI Taxonomy" id="2070688"/>
    <lineage>
        <taxon>Bacteria</taxon>
        <taxon>Bacillati</taxon>
        <taxon>Actinomycetota</taxon>
        <taxon>Coriobacteriia</taxon>
        <taxon>Eggerthellales</taxon>
        <taxon>Eggerthellaceae</taxon>
        <taxon>Rubneribacter</taxon>
    </lineage>
</organism>
<gene>
    <name evidence="4" type="ORF">K8V16_04020</name>
</gene>
<keyword evidence="1 4" id="KW-0436">Ligase</keyword>
<sequence>MSELGGRRMPALHGVGDGARESADRAAGAAGEGFAPSALSFRSVLFDEVSSTNDEVKRAIDAGEAEGLVVRALRQSGGYGRQGRVWASPEGGLYCSLLLRPQVTPAVLPTLSLVVGMAVRRAVAALVDASAAGAVRIKWPNDVVVDRDVLHDARACAVGLDLAAQNHGHERFSDPNLTAFSQNTSSPVSASLKHRVQPRFCARGDADDTSSDAFASFSKLCGISCEAQGGGVCVGVGVNVMPPAERPDVGGKNEAAYVLDLASEADFAFGGASRAIDRVFDEFLAAFASLYERWQRDGFASLLDEYNAWASLTGREVAIEGRDGSLIAAGTVARVDACGRLVLRSRDGTEVPIASGEAHVR</sequence>
<dbReference type="GO" id="GO:0004077">
    <property type="term" value="F:biotin--[biotin carboxyl-carrier protein] ligase activity"/>
    <property type="evidence" value="ECO:0007669"/>
    <property type="project" value="UniProtKB-EC"/>
</dbReference>
<reference evidence="4" key="1">
    <citation type="journal article" date="2021" name="PeerJ">
        <title>Extensive microbial diversity within the chicken gut microbiome revealed by metagenomics and culture.</title>
        <authorList>
            <person name="Gilroy R."/>
            <person name="Ravi A."/>
            <person name="Getino M."/>
            <person name="Pursley I."/>
            <person name="Horton D.L."/>
            <person name="Alikhan N.F."/>
            <person name="Baker D."/>
            <person name="Gharbi K."/>
            <person name="Hall N."/>
            <person name="Watson M."/>
            <person name="Adriaenssens E.M."/>
            <person name="Foster-Nyarko E."/>
            <person name="Jarju S."/>
            <person name="Secka A."/>
            <person name="Antonio M."/>
            <person name="Oren A."/>
            <person name="Chaudhuri R.R."/>
            <person name="La Ragione R."/>
            <person name="Hildebrand F."/>
            <person name="Pallen M.J."/>
        </authorList>
    </citation>
    <scope>NUCLEOTIDE SEQUENCE</scope>
    <source>
        <strain evidence="4">USAMLcec12-2067</strain>
    </source>
</reference>
<protein>
    <submittedName>
        <fullName evidence="4">Biotin--[acetyl-CoA-carboxylase] ligase</fullName>
        <ecNumber evidence="4">6.3.4.15</ecNumber>
    </submittedName>
</protein>
<dbReference type="EC" id="6.3.4.15" evidence="4"/>
<accession>A0A9D2VJU9</accession>